<evidence type="ECO:0000256" key="1">
    <source>
        <dbReference type="ARBA" id="ARBA00004141"/>
    </source>
</evidence>
<dbReference type="PANTHER" id="PTHR24243">
    <property type="entry name" value="G-PROTEIN COUPLED RECEPTOR"/>
    <property type="match status" value="1"/>
</dbReference>
<dbReference type="OrthoDB" id="5969463at2759"/>
<keyword evidence="3 10" id="KW-1133">Transmembrane helix</keyword>
<keyword evidence="7 8" id="KW-0807">Transducer</keyword>
<evidence type="ECO:0000256" key="9">
    <source>
        <dbReference type="SAM" id="MobiDB-lite"/>
    </source>
</evidence>
<gene>
    <name evidence="13" type="primary">LOC106158124</name>
</gene>
<protein>
    <submittedName>
        <fullName evidence="13">Orexin receptor type 2</fullName>
    </submittedName>
</protein>
<dbReference type="OMA" id="IANGWAP"/>
<dbReference type="SMART" id="SM01381">
    <property type="entry name" value="7TM_GPCR_Srsx"/>
    <property type="match status" value="1"/>
</dbReference>
<dbReference type="Proteomes" id="UP000085678">
    <property type="component" value="Unplaced"/>
</dbReference>
<feature type="domain" description="G-protein coupled receptors family 1 profile" evidence="11">
    <location>
        <begin position="40"/>
        <end position="418"/>
    </location>
</feature>
<feature type="transmembrane region" description="Helical" evidence="10">
    <location>
        <begin position="59"/>
        <end position="82"/>
    </location>
</feature>
<feature type="transmembrane region" description="Helical" evidence="10">
    <location>
        <begin position="367"/>
        <end position="389"/>
    </location>
</feature>
<dbReference type="InterPro" id="IPR017452">
    <property type="entry name" value="GPCR_Rhodpsn_7TM"/>
</dbReference>
<organism evidence="12 13">
    <name type="scientific">Lingula anatina</name>
    <name type="common">Brachiopod</name>
    <name type="synonym">Lingula unguis</name>
    <dbReference type="NCBI Taxonomy" id="7574"/>
    <lineage>
        <taxon>Eukaryota</taxon>
        <taxon>Metazoa</taxon>
        <taxon>Spiralia</taxon>
        <taxon>Lophotrochozoa</taxon>
        <taxon>Brachiopoda</taxon>
        <taxon>Linguliformea</taxon>
        <taxon>Lingulata</taxon>
        <taxon>Lingulida</taxon>
        <taxon>Linguloidea</taxon>
        <taxon>Lingulidae</taxon>
        <taxon>Lingula</taxon>
    </lineage>
</organism>
<evidence type="ECO:0000256" key="3">
    <source>
        <dbReference type="ARBA" id="ARBA00022989"/>
    </source>
</evidence>
<comment type="similarity">
    <text evidence="8">Belongs to the G-protein coupled receptor 1 family.</text>
</comment>
<evidence type="ECO:0000256" key="7">
    <source>
        <dbReference type="ARBA" id="ARBA00023224"/>
    </source>
</evidence>
<dbReference type="GO" id="GO:0004930">
    <property type="term" value="F:G protein-coupled receptor activity"/>
    <property type="evidence" value="ECO:0007669"/>
    <property type="project" value="UniProtKB-KW"/>
</dbReference>
<feature type="transmembrane region" description="Helical" evidence="10">
    <location>
        <begin position="230"/>
        <end position="251"/>
    </location>
</feature>
<comment type="subcellular location">
    <subcellularLocation>
        <location evidence="1">Membrane</location>
        <topology evidence="1">Multi-pass membrane protein</topology>
    </subcellularLocation>
</comment>
<keyword evidence="5 10" id="KW-0472">Membrane</keyword>
<sequence>MDNFTLSDQDMEQMDNGPTVPELAVTLCMLALFMITGTAGNALVLYVYGRKKENTSTRVFIITLAVIDLLSCAIVVPFTIVVEYTRYRLLVDFLCKFYQFLVTSTIPMSAFVMAAIAIDRYICICHPTRNKITIGQVKIAVAVLGALASIMGIMTALCYKAAAGTVYLQKCNETLCEIETLEYEQLPEIYSPSVNETFLNPSDAAPRGTCISDTALLGEGFKPIYRKVHASLYAVVFLIISVIYFLLFISVQKHNWRRSKLLGSQKARASMMPRATSLNGNEADDRGDQSPHAGANGHTCETRGVHDVPIMHEEPTINLLAPPIPLESPKTDTPSKKRKPRRERINSDVNDVKRLEKKISREMYLKANIKIAMMLFVVTLVFVVTYLPAALMANGAVKYKIYIFYCYFINNMANPVIYSFMNKKFRQDLKQIFARRRNARGNCKNTHLTHC</sequence>
<feature type="transmembrane region" description="Helical" evidence="10">
    <location>
        <begin position="139"/>
        <end position="162"/>
    </location>
</feature>
<name>A0A1S3HTW9_LINAN</name>
<dbReference type="Pfam" id="PF00001">
    <property type="entry name" value="7tm_1"/>
    <property type="match status" value="1"/>
</dbReference>
<dbReference type="AlphaFoldDB" id="A0A1S3HTW9"/>
<dbReference type="InParanoid" id="A0A1S3HTW9"/>
<evidence type="ECO:0000313" key="12">
    <source>
        <dbReference type="Proteomes" id="UP000085678"/>
    </source>
</evidence>
<reference evidence="13" key="1">
    <citation type="submission" date="2025-08" db="UniProtKB">
        <authorList>
            <consortium name="RefSeq"/>
        </authorList>
    </citation>
    <scope>IDENTIFICATION</scope>
    <source>
        <tissue evidence="13">Gonads</tissue>
    </source>
</reference>
<evidence type="ECO:0000259" key="11">
    <source>
        <dbReference type="PROSITE" id="PS50262"/>
    </source>
</evidence>
<keyword evidence="2 8" id="KW-0812">Transmembrane</keyword>
<dbReference type="PANTHER" id="PTHR24243:SF224">
    <property type="entry name" value="G-PROTEIN COUPLED RECEPTOR 19-RELATED"/>
    <property type="match status" value="1"/>
</dbReference>
<evidence type="ECO:0000256" key="2">
    <source>
        <dbReference type="ARBA" id="ARBA00022692"/>
    </source>
</evidence>
<evidence type="ECO:0000256" key="4">
    <source>
        <dbReference type="ARBA" id="ARBA00023040"/>
    </source>
</evidence>
<dbReference type="Gene3D" id="1.20.1070.10">
    <property type="entry name" value="Rhodopsin 7-helix transmembrane proteins"/>
    <property type="match status" value="1"/>
</dbReference>
<dbReference type="GeneID" id="106158124"/>
<dbReference type="InterPro" id="IPR000276">
    <property type="entry name" value="GPCR_Rhodpsn"/>
</dbReference>
<keyword evidence="12" id="KW-1185">Reference proteome</keyword>
<dbReference type="CDD" id="cd00637">
    <property type="entry name" value="7tm_classA_rhodopsin-like"/>
    <property type="match status" value="1"/>
</dbReference>
<dbReference type="PROSITE" id="PS50262">
    <property type="entry name" value="G_PROTEIN_RECEP_F1_2"/>
    <property type="match status" value="1"/>
</dbReference>
<feature type="region of interest" description="Disordered" evidence="9">
    <location>
        <begin position="320"/>
        <end position="344"/>
    </location>
</feature>
<feature type="transmembrane region" description="Helical" evidence="10">
    <location>
        <begin position="401"/>
        <end position="421"/>
    </location>
</feature>
<dbReference type="SUPFAM" id="SSF81321">
    <property type="entry name" value="Family A G protein-coupled receptor-like"/>
    <property type="match status" value="1"/>
</dbReference>
<feature type="transmembrane region" description="Helical" evidence="10">
    <location>
        <begin position="23"/>
        <end position="47"/>
    </location>
</feature>
<dbReference type="RefSeq" id="XP_013389468.1">
    <property type="nucleotide sequence ID" value="XM_013534014.1"/>
</dbReference>
<accession>A0A1S3HTW9</accession>
<evidence type="ECO:0000256" key="8">
    <source>
        <dbReference type="RuleBase" id="RU000688"/>
    </source>
</evidence>
<dbReference type="PROSITE" id="PS00237">
    <property type="entry name" value="G_PROTEIN_RECEP_F1_1"/>
    <property type="match status" value="1"/>
</dbReference>
<evidence type="ECO:0000256" key="6">
    <source>
        <dbReference type="ARBA" id="ARBA00023170"/>
    </source>
</evidence>
<dbReference type="KEGG" id="lak:106158124"/>
<dbReference type="PRINTS" id="PR00237">
    <property type="entry name" value="GPCRRHODOPSN"/>
</dbReference>
<evidence type="ECO:0000256" key="10">
    <source>
        <dbReference type="SAM" id="Phobius"/>
    </source>
</evidence>
<evidence type="ECO:0000256" key="5">
    <source>
        <dbReference type="ARBA" id="ARBA00023136"/>
    </source>
</evidence>
<keyword evidence="4 8" id="KW-0297">G-protein coupled receptor</keyword>
<proteinExistence type="inferred from homology"/>
<keyword evidence="6 8" id="KW-0675">Receptor</keyword>
<evidence type="ECO:0000313" key="13">
    <source>
        <dbReference type="RefSeq" id="XP_013389468.1"/>
    </source>
</evidence>
<feature type="transmembrane region" description="Helical" evidence="10">
    <location>
        <begin position="97"/>
        <end position="118"/>
    </location>
</feature>
<dbReference type="GO" id="GO:0005886">
    <property type="term" value="C:plasma membrane"/>
    <property type="evidence" value="ECO:0007669"/>
    <property type="project" value="TreeGrafter"/>
</dbReference>
<feature type="region of interest" description="Disordered" evidence="9">
    <location>
        <begin position="267"/>
        <end position="299"/>
    </location>
</feature>